<proteinExistence type="predicted"/>
<reference evidence="2 3" key="1">
    <citation type="submission" date="2020-01" db="EMBL/GenBank/DDBJ databases">
        <title>Complete and circular genome sequences of six lactobacillus isolates from horses.</title>
        <authorList>
            <person name="Hassan H.M."/>
        </authorList>
    </citation>
    <scope>NUCLEOTIDE SEQUENCE [LARGE SCALE GENOMIC DNA]</scope>
    <source>
        <strain evidence="2 3">3DG</strain>
    </source>
</reference>
<feature type="transmembrane region" description="Helical" evidence="1">
    <location>
        <begin position="6"/>
        <end position="25"/>
    </location>
</feature>
<evidence type="ECO:0000313" key="3">
    <source>
        <dbReference type="Proteomes" id="UP000510788"/>
    </source>
</evidence>
<organism evidence="2 3">
    <name type="scientific">Lactobacillus johnsonii</name>
    <dbReference type="NCBI Taxonomy" id="33959"/>
    <lineage>
        <taxon>Bacteria</taxon>
        <taxon>Bacillati</taxon>
        <taxon>Bacillota</taxon>
        <taxon>Bacilli</taxon>
        <taxon>Lactobacillales</taxon>
        <taxon>Lactobacillaceae</taxon>
        <taxon>Lactobacillus</taxon>
    </lineage>
</organism>
<dbReference type="Proteomes" id="UP000510788">
    <property type="component" value="Chromosome"/>
</dbReference>
<gene>
    <name evidence="2" type="ORF">GTO82_05640</name>
</gene>
<evidence type="ECO:0000256" key="1">
    <source>
        <dbReference type="SAM" id="Phobius"/>
    </source>
</evidence>
<sequence length="47" mass="5575">MWKGLVCGFGLGFIYLTVIGAFFAFKKEVEKRKFKKMEEYIKYADKD</sequence>
<keyword evidence="1" id="KW-0812">Transmembrane</keyword>
<dbReference type="RefSeq" id="WP_180872831.1">
    <property type="nucleotide sequence ID" value="NZ_CP047409.1"/>
</dbReference>
<dbReference type="EMBL" id="CP047409">
    <property type="protein sequence ID" value="QLL68349.1"/>
    <property type="molecule type" value="Genomic_DNA"/>
</dbReference>
<name>A0A9X7TZ71_LACJH</name>
<keyword evidence="1" id="KW-1133">Transmembrane helix</keyword>
<keyword evidence="1" id="KW-0472">Membrane</keyword>
<evidence type="ECO:0000313" key="2">
    <source>
        <dbReference type="EMBL" id="QLL68349.1"/>
    </source>
</evidence>
<accession>A0A9X7TZ71</accession>
<protein>
    <submittedName>
        <fullName evidence="2">Uncharacterized protein</fullName>
    </submittedName>
</protein>
<dbReference type="AlphaFoldDB" id="A0A9X7TZ71"/>